<feature type="domain" description="Caspase family p20" evidence="1">
    <location>
        <begin position="539"/>
        <end position="621"/>
    </location>
</feature>
<evidence type="ECO:0000259" key="1">
    <source>
        <dbReference type="PROSITE" id="PS50208"/>
    </source>
</evidence>
<evidence type="ECO:0000313" key="3">
    <source>
        <dbReference type="Proteomes" id="UP000023152"/>
    </source>
</evidence>
<dbReference type="Gene3D" id="3.40.50.1460">
    <property type="match status" value="1"/>
</dbReference>
<dbReference type="InterPro" id="IPR011600">
    <property type="entry name" value="Pept_C14_caspase"/>
</dbReference>
<accession>X6P6G8</accession>
<dbReference type="SUPFAM" id="SSF52129">
    <property type="entry name" value="Caspase-like"/>
    <property type="match status" value="1"/>
</dbReference>
<protein>
    <recommendedName>
        <fullName evidence="1">Caspase family p20 domain-containing protein</fullName>
    </recommendedName>
</protein>
<organism evidence="2 3">
    <name type="scientific">Reticulomyxa filosa</name>
    <dbReference type="NCBI Taxonomy" id="46433"/>
    <lineage>
        <taxon>Eukaryota</taxon>
        <taxon>Sar</taxon>
        <taxon>Rhizaria</taxon>
        <taxon>Retaria</taxon>
        <taxon>Foraminifera</taxon>
        <taxon>Monothalamids</taxon>
        <taxon>Reticulomyxidae</taxon>
        <taxon>Reticulomyxa</taxon>
    </lineage>
</organism>
<dbReference type="Pfam" id="PF00656">
    <property type="entry name" value="Peptidase_C14"/>
    <property type="match status" value="1"/>
</dbReference>
<dbReference type="Proteomes" id="UP000023152">
    <property type="component" value="Unassembled WGS sequence"/>
</dbReference>
<dbReference type="GO" id="GO:0004197">
    <property type="term" value="F:cysteine-type endopeptidase activity"/>
    <property type="evidence" value="ECO:0007669"/>
    <property type="project" value="InterPro"/>
</dbReference>
<evidence type="ECO:0000313" key="2">
    <source>
        <dbReference type="EMBL" id="ETO33708.1"/>
    </source>
</evidence>
<dbReference type="InterPro" id="IPR015915">
    <property type="entry name" value="Kelch-typ_b-propeller"/>
</dbReference>
<dbReference type="InterPro" id="IPR029030">
    <property type="entry name" value="Caspase-like_dom_sf"/>
</dbReference>
<dbReference type="OrthoDB" id="6097640at2759"/>
<dbReference type="Gene3D" id="2.120.10.80">
    <property type="entry name" value="Kelch-type beta propeller"/>
    <property type="match status" value="1"/>
</dbReference>
<dbReference type="GO" id="GO:0006508">
    <property type="term" value="P:proteolysis"/>
    <property type="evidence" value="ECO:0007669"/>
    <property type="project" value="InterPro"/>
</dbReference>
<name>X6P6G8_RETFI</name>
<dbReference type="PROSITE" id="PS50208">
    <property type="entry name" value="CASPASE_P20"/>
    <property type="match status" value="1"/>
</dbReference>
<dbReference type="InterPro" id="IPR001309">
    <property type="entry name" value="Pept_C14_p20"/>
</dbReference>
<sequence length="726" mass="85790">MKKRTTSHFQSLTPLPTLLLTQCVVYKDEILICGAAHEKNCYSYHTIKNEYKLICSYPSDIRLNKFCVTKLLNKNNNDNPNEITLLFFDGKDKHTLIMNYKSVWSEENKNGTNETKKYNEWVYCNKSINIRRYKDNCGMRSVIGGMNNNLLFITYFPKNIAVFDLNTFQCIKDDSLPTEHPISSHCFILRSEKKNKNEMLLFVKMKDCQLNMMKTLENFILINCPFVKAFRHLIHMLIYSIQKNEWITFSNALPIPLFDCAAVLNKDNTYIYILGEIYGSTTSMKTKVSTWLSEEETKRNRSLCVTEEKKDEQMNEYVNRKEERRKWMKWWKERNEKDKADVIKRFEQLSSNDFERWLLKESKWKTNFKKQDMYAICIAIEAYINYCSSDDEYSKVYVIINGKKELIKMKELTFEELVRQSFSHLKLNDFKKIENENLKLKIMDTNNKIIDSDEDIKQKFNQNSGNSNNEPLFKITWTQFEQRKIIKNPLVIIIAISEYEDKRIWSDLSGVKEKDLNNYKQLFQKELKYEVIHNQCPKMTKQDVQNFMDKIILKNELRKNRNNYDGLIIIICGHGKNDNLIASDGKEISIDKIFERFNCTEMEAFKHFPKMCIIDICRGKNIPVCPEITEMRGNNHNVSQLYEHNGVDYLIIWSTTKGYQIPDLGLLSTCIKDTVIEKYKTGCSFNQILKQVQNDIFNYEKGKWYCIEVHDTTSYVIVLVARQSAM</sequence>
<dbReference type="InterPro" id="IPR011043">
    <property type="entry name" value="Gal_Oxase/kelch_b-propeller"/>
</dbReference>
<proteinExistence type="predicted"/>
<gene>
    <name evidence="2" type="ORF">RFI_03392</name>
</gene>
<dbReference type="SUPFAM" id="SSF50965">
    <property type="entry name" value="Galactose oxidase, central domain"/>
    <property type="match status" value="1"/>
</dbReference>
<keyword evidence="3" id="KW-1185">Reference proteome</keyword>
<dbReference type="EMBL" id="ASPP01003186">
    <property type="protein sequence ID" value="ETO33708.1"/>
    <property type="molecule type" value="Genomic_DNA"/>
</dbReference>
<comment type="caution">
    <text evidence="2">The sequence shown here is derived from an EMBL/GenBank/DDBJ whole genome shotgun (WGS) entry which is preliminary data.</text>
</comment>
<reference evidence="2 3" key="1">
    <citation type="journal article" date="2013" name="Curr. Biol.">
        <title>The Genome of the Foraminiferan Reticulomyxa filosa.</title>
        <authorList>
            <person name="Glockner G."/>
            <person name="Hulsmann N."/>
            <person name="Schleicher M."/>
            <person name="Noegel A.A."/>
            <person name="Eichinger L."/>
            <person name="Gallinger C."/>
            <person name="Pawlowski J."/>
            <person name="Sierra R."/>
            <person name="Euteneuer U."/>
            <person name="Pillet L."/>
            <person name="Moustafa A."/>
            <person name="Platzer M."/>
            <person name="Groth M."/>
            <person name="Szafranski K."/>
            <person name="Schliwa M."/>
        </authorList>
    </citation>
    <scope>NUCLEOTIDE SEQUENCE [LARGE SCALE GENOMIC DNA]</scope>
</reference>
<dbReference type="AlphaFoldDB" id="X6P6G8"/>